<organism evidence="1 2">
    <name type="scientific">Autumnicola musiva</name>
    <dbReference type="NCBI Taxonomy" id="3075589"/>
    <lineage>
        <taxon>Bacteria</taxon>
        <taxon>Pseudomonadati</taxon>
        <taxon>Bacteroidota</taxon>
        <taxon>Flavobacteriia</taxon>
        <taxon>Flavobacteriales</taxon>
        <taxon>Flavobacteriaceae</taxon>
        <taxon>Autumnicola</taxon>
    </lineage>
</organism>
<dbReference type="InterPro" id="IPR010982">
    <property type="entry name" value="Lambda_DNA-bd_dom_sf"/>
</dbReference>
<sequence>MAGINFIICDFINREWIKPWLDQKRSQRSFADKCNVEEGIIRKIRGKAEYRIPVETLEKICDGQGISLHNFFKKLGK</sequence>
<evidence type="ECO:0000313" key="1">
    <source>
        <dbReference type="EMBL" id="MDT0677024.1"/>
    </source>
</evidence>
<dbReference type="Proteomes" id="UP001262582">
    <property type="component" value="Unassembled WGS sequence"/>
</dbReference>
<name>A0ABU3D665_9FLAO</name>
<gene>
    <name evidence="1" type="ORF">RM539_10565</name>
</gene>
<keyword evidence="2" id="KW-1185">Reference proteome</keyword>
<dbReference type="SUPFAM" id="SSF47413">
    <property type="entry name" value="lambda repressor-like DNA-binding domains"/>
    <property type="match status" value="1"/>
</dbReference>
<proteinExistence type="predicted"/>
<dbReference type="RefSeq" id="WP_311503369.1">
    <property type="nucleotide sequence ID" value="NZ_JAVRHK010000007.1"/>
</dbReference>
<protein>
    <submittedName>
        <fullName evidence="1">Transcriptional regulator</fullName>
    </submittedName>
</protein>
<comment type="caution">
    <text evidence="1">The sequence shown here is derived from an EMBL/GenBank/DDBJ whole genome shotgun (WGS) entry which is preliminary data.</text>
</comment>
<evidence type="ECO:0000313" key="2">
    <source>
        <dbReference type="Proteomes" id="UP001262582"/>
    </source>
</evidence>
<reference evidence="1 2" key="1">
    <citation type="submission" date="2023-09" db="EMBL/GenBank/DDBJ databases">
        <authorList>
            <person name="Rey-Velasco X."/>
        </authorList>
    </citation>
    <scope>NUCLEOTIDE SEQUENCE [LARGE SCALE GENOMIC DNA]</scope>
    <source>
        <strain evidence="1 2">F117</strain>
    </source>
</reference>
<accession>A0ABU3D665</accession>
<dbReference type="EMBL" id="JAVRHK010000007">
    <property type="protein sequence ID" value="MDT0677024.1"/>
    <property type="molecule type" value="Genomic_DNA"/>
</dbReference>
<dbReference type="Gene3D" id="1.10.260.40">
    <property type="entry name" value="lambda repressor-like DNA-binding domains"/>
    <property type="match status" value="1"/>
</dbReference>